<evidence type="ECO:0000256" key="1">
    <source>
        <dbReference type="SAM" id="SignalP"/>
    </source>
</evidence>
<feature type="chain" id="PRO_5031125424" description="UPAR/Ly6 domain-containing protein" evidence="1">
    <location>
        <begin position="20"/>
        <end position="153"/>
    </location>
</feature>
<dbReference type="Proteomes" id="UP000265040">
    <property type="component" value="Chromosome 4"/>
</dbReference>
<evidence type="ECO:0000313" key="3">
    <source>
        <dbReference type="Proteomes" id="UP000265040"/>
    </source>
</evidence>
<dbReference type="AlphaFoldDB" id="A0A7N5ZU13"/>
<sequence length="153" mass="16239">MKLILSLTLIWMLFSTGTCNYLFNTAGALQCETCQDTKCSNSFVQNCSSESACVSAAVQGTLCVLSLTLKLNLDSLGSGFGGTVQQLYKTCAPFVVCPFLGSQTYSVSTTGLSASASAQCCNTDKCNSTNMFHSFTKLPPSTHSGWMSTALMK</sequence>
<organism evidence="2 3">
    <name type="scientific">Anabas testudineus</name>
    <name type="common">Climbing perch</name>
    <name type="synonym">Anthias testudineus</name>
    <dbReference type="NCBI Taxonomy" id="64144"/>
    <lineage>
        <taxon>Eukaryota</taxon>
        <taxon>Metazoa</taxon>
        <taxon>Chordata</taxon>
        <taxon>Craniata</taxon>
        <taxon>Vertebrata</taxon>
        <taxon>Euteleostomi</taxon>
        <taxon>Actinopterygii</taxon>
        <taxon>Neopterygii</taxon>
        <taxon>Teleostei</taxon>
        <taxon>Neoteleostei</taxon>
        <taxon>Acanthomorphata</taxon>
        <taxon>Anabantaria</taxon>
        <taxon>Anabantiformes</taxon>
        <taxon>Anabantoidei</taxon>
        <taxon>Anabantidae</taxon>
        <taxon>Anabas</taxon>
    </lineage>
</organism>
<reference evidence="2" key="1">
    <citation type="submission" date="2021-04" db="EMBL/GenBank/DDBJ databases">
        <authorList>
            <consortium name="Wellcome Sanger Institute Data Sharing"/>
        </authorList>
    </citation>
    <scope>NUCLEOTIDE SEQUENCE [LARGE SCALE GENOMIC DNA]</scope>
</reference>
<dbReference type="InParanoid" id="A0A7N5ZU13"/>
<proteinExistence type="predicted"/>
<accession>A0A7N5ZU13</accession>
<dbReference type="GeneTree" id="ENSGT00730000114327"/>
<reference evidence="2" key="3">
    <citation type="submission" date="2025-09" db="UniProtKB">
        <authorList>
            <consortium name="Ensembl"/>
        </authorList>
    </citation>
    <scope>IDENTIFICATION</scope>
</reference>
<protein>
    <recommendedName>
        <fullName evidence="4">UPAR/Ly6 domain-containing protein</fullName>
    </recommendedName>
</protein>
<dbReference type="OrthoDB" id="8882827at2759"/>
<keyword evidence="3" id="KW-1185">Reference proteome</keyword>
<keyword evidence="1" id="KW-0732">Signal</keyword>
<dbReference type="InterPro" id="IPR045860">
    <property type="entry name" value="Snake_toxin-like_sf"/>
</dbReference>
<reference evidence="2" key="2">
    <citation type="submission" date="2025-08" db="UniProtKB">
        <authorList>
            <consortium name="Ensembl"/>
        </authorList>
    </citation>
    <scope>IDENTIFICATION</scope>
</reference>
<feature type="signal peptide" evidence="1">
    <location>
        <begin position="1"/>
        <end position="19"/>
    </location>
</feature>
<name>A0A7N5ZU13_ANATE</name>
<dbReference type="Ensembl" id="ENSATET00000056959.1">
    <property type="protein sequence ID" value="ENSATEP00000037528.1"/>
    <property type="gene ID" value="ENSATEG00000030160.1"/>
</dbReference>
<evidence type="ECO:0008006" key="4">
    <source>
        <dbReference type="Google" id="ProtNLM"/>
    </source>
</evidence>
<dbReference type="Gene3D" id="2.10.60.10">
    <property type="entry name" value="CD59"/>
    <property type="match status" value="1"/>
</dbReference>
<dbReference type="SUPFAM" id="SSF57302">
    <property type="entry name" value="Snake toxin-like"/>
    <property type="match status" value="1"/>
</dbReference>
<evidence type="ECO:0000313" key="2">
    <source>
        <dbReference type="Ensembl" id="ENSATEP00000037528.1"/>
    </source>
</evidence>